<protein>
    <submittedName>
        <fullName evidence="1">Uncharacterized protein</fullName>
    </submittedName>
</protein>
<dbReference type="AlphaFoldDB" id="A0A5B7CFP8"/>
<evidence type="ECO:0000313" key="1">
    <source>
        <dbReference type="EMBL" id="MPC07574.1"/>
    </source>
</evidence>
<accession>A0A5B7CFP8</accession>
<sequence>MYQWSLSLRTPIALKLPYRKDVRVSPVLTYSLDENGGRNFSEYGIKNSFSGTGYEEISKTRHADTRTEPHKVFHKPHYCLKDTHSKCRWSESHHRHNSDKAGREAWHQEHNTLIY</sequence>
<evidence type="ECO:0000313" key="2">
    <source>
        <dbReference type="Proteomes" id="UP000324222"/>
    </source>
</evidence>
<proteinExistence type="predicted"/>
<keyword evidence="2" id="KW-1185">Reference proteome</keyword>
<organism evidence="1 2">
    <name type="scientific">Portunus trituberculatus</name>
    <name type="common">Swimming crab</name>
    <name type="synonym">Neptunus trituberculatus</name>
    <dbReference type="NCBI Taxonomy" id="210409"/>
    <lineage>
        <taxon>Eukaryota</taxon>
        <taxon>Metazoa</taxon>
        <taxon>Ecdysozoa</taxon>
        <taxon>Arthropoda</taxon>
        <taxon>Crustacea</taxon>
        <taxon>Multicrustacea</taxon>
        <taxon>Malacostraca</taxon>
        <taxon>Eumalacostraca</taxon>
        <taxon>Eucarida</taxon>
        <taxon>Decapoda</taxon>
        <taxon>Pleocyemata</taxon>
        <taxon>Brachyura</taxon>
        <taxon>Eubrachyura</taxon>
        <taxon>Portunoidea</taxon>
        <taxon>Portunidae</taxon>
        <taxon>Portuninae</taxon>
        <taxon>Portunus</taxon>
    </lineage>
</organism>
<dbReference type="Proteomes" id="UP000324222">
    <property type="component" value="Unassembled WGS sequence"/>
</dbReference>
<comment type="caution">
    <text evidence="1">The sequence shown here is derived from an EMBL/GenBank/DDBJ whole genome shotgun (WGS) entry which is preliminary data.</text>
</comment>
<gene>
    <name evidence="1" type="ORF">E2C01_000138</name>
</gene>
<reference evidence="1 2" key="1">
    <citation type="submission" date="2019-05" db="EMBL/GenBank/DDBJ databases">
        <title>Another draft genome of Portunus trituberculatus and its Hox gene families provides insights of decapod evolution.</title>
        <authorList>
            <person name="Jeong J.-H."/>
            <person name="Song I."/>
            <person name="Kim S."/>
            <person name="Choi T."/>
            <person name="Kim D."/>
            <person name="Ryu S."/>
            <person name="Kim W."/>
        </authorList>
    </citation>
    <scope>NUCLEOTIDE SEQUENCE [LARGE SCALE GENOMIC DNA]</scope>
    <source>
        <tissue evidence="1">Muscle</tissue>
    </source>
</reference>
<dbReference type="EMBL" id="VSRR010000003">
    <property type="protein sequence ID" value="MPC07574.1"/>
    <property type="molecule type" value="Genomic_DNA"/>
</dbReference>
<name>A0A5B7CFP8_PORTR</name>